<dbReference type="SUPFAM" id="SSF81321">
    <property type="entry name" value="Family A G protein-coupled receptor-like"/>
    <property type="match status" value="1"/>
</dbReference>
<evidence type="ECO:0000313" key="12">
    <source>
        <dbReference type="EMBL" id="CAF0908610.1"/>
    </source>
</evidence>
<keyword evidence="2 9" id="KW-0812">Transmembrane</keyword>
<dbReference type="PRINTS" id="PR00237">
    <property type="entry name" value="GPCRRHODOPSN"/>
</dbReference>
<dbReference type="Proteomes" id="UP000681722">
    <property type="component" value="Unassembled WGS sequence"/>
</dbReference>
<dbReference type="GO" id="GO:0004930">
    <property type="term" value="F:G protein-coupled receptor activity"/>
    <property type="evidence" value="ECO:0007669"/>
    <property type="project" value="UniProtKB-KW"/>
</dbReference>
<dbReference type="EMBL" id="CAJNOQ010001634">
    <property type="protein sequence ID" value="CAF0908610.1"/>
    <property type="molecule type" value="Genomic_DNA"/>
</dbReference>
<keyword evidence="4" id="KW-0297">G-protein coupled receptor</keyword>
<feature type="transmembrane region" description="Helical" evidence="9">
    <location>
        <begin position="291"/>
        <end position="317"/>
    </location>
</feature>
<feature type="region of interest" description="Disordered" evidence="8">
    <location>
        <begin position="363"/>
        <end position="386"/>
    </location>
</feature>
<evidence type="ECO:0000256" key="9">
    <source>
        <dbReference type="SAM" id="Phobius"/>
    </source>
</evidence>
<gene>
    <name evidence="12" type="ORF">GPM918_LOCUS9024</name>
    <name evidence="11" type="ORF">OVA965_LOCUS5164</name>
    <name evidence="14" type="ORF">SRO942_LOCUS9025</name>
    <name evidence="13" type="ORF">TMI583_LOCUS5162</name>
</gene>
<proteinExistence type="predicted"/>
<evidence type="ECO:0000256" key="7">
    <source>
        <dbReference type="ARBA" id="ARBA00023224"/>
    </source>
</evidence>
<feature type="domain" description="G-protein coupled receptors family 1 profile" evidence="10">
    <location>
        <begin position="105"/>
        <end position="314"/>
    </location>
</feature>
<dbReference type="Proteomes" id="UP000682733">
    <property type="component" value="Unassembled WGS sequence"/>
</dbReference>
<name>A0A814A783_9BILA</name>
<dbReference type="PANTHER" id="PTHR24243">
    <property type="entry name" value="G-PROTEIN COUPLED RECEPTOR"/>
    <property type="match status" value="1"/>
</dbReference>
<evidence type="ECO:0000313" key="11">
    <source>
        <dbReference type="EMBL" id="CAF0811359.1"/>
    </source>
</evidence>
<evidence type="ECO:0000256" key="1">
    <source>
        <dbReference type="ARBA" id="ARBA00004141"/>
    </source>
</evidence>
<evidence type="ECO:0000313" key="15">
    <source>
        <dbReference type="Proteomes" id="UP000663829"/>
    </source>
</evidence>
<dbReference type="InterPro" id="IPR017452">
    <property type="entry name" value="GPCR_Rhodpsn_7TM"/>
</dbReference>
<feature type="transmembrane region" description="Helical" evidence="9">
    <location>
        <begin position="250"/>
        <end position="271"/>
    </location>
</feature>
<feature type="transmembrane region" description="Helical" evidence="9">
    <location>
        <begin position="132"/>
        <end position="157"/>
    </location>
</feature>
<dbReference type="InterPro" id="IPR000276">
    <property type="entry name" value="GPCR_Rhodpsn"/>
</dbReference>
<organism evidence="12 15">
    <name type="scientific">Didymodactylos carnosus</name>
    <dbReference type="NCBI Taxonomy" id="1234261"/>
    <lineage>
        <taxon>Eukaryota</taxon>
        <taxon>Metazoa</taxon>
        <taxon>Spiralia</taxon>
        <taxon>Gnathifera</taxon>
        <taxon>Rotifera</taxon>
        <taxon>Eurotatoria</taxon>
        <taxon>Bdelloidea</taxon>
        <taxon>Philodinida</taxon>
        <taxon>Philodinidae</taxon>
        <taxon>Didymodactylos</taxon>
    </lineage>
</organism>
<dbReference type="PANTHER" id="PTHR24243:SF224">
    <property type="entry name" value="G-PROTEIN COUPLED RECEPTOR 19-RELATED"/>
    <property type="match status" value="1"/>
</dbReference>
<dbReference type="Proteomes" id="UP000677228">
    <property type="component" value="Unassembled WGS sequence"/>
</dbReference>
<dbReference type="GO" id="GO:0005886">
    <property type="term" value="C:plasma membrane"/>
    <property type="evidence" value="ECO:0007669"/>
    <property type="project" value="TreeGrafter"/>
</dbReference>
<reference evidence="12" key="1">
    <citation type="submission" date="2021-02" db="EMBL/GenBank/DDBJ databases">
        <authorList>
            <person name="Nowell W R."/>
        </authorList>
    </citation>
    <scope>NUCLEOTIDE SEQUENCE</scope>
</reference>
<comment type="subcellular location">
    <subcellularLocation>
        <location evidence="1">Membrane</location>
        <topology evidence="1">Multi-pass membrane protein</topology>
    </subcellularLocation>
</comment>
<evidence type="ECO:0000256" key="3">
    <source>
        <dbReference type="ARBA" id="ARBA00022989"/>
    </source>
</evidence>
<feature type="transmembrane region" description="Helical" evidence="9">
    <location>
        <begin position="189"/>
        <end position="213"/>
    </location>
</feature>
<evidence type="ECO:0000259" key="10">
    <source>
        <dbReference type="PROSITE" id="PS50262"/>
    </source>
</evidence>
<dbReference type="SUPFAM" id="SSF57903">
    <property type="entry name" value="FYVE/PHD zinc finger"/>
    <property type="match status" value="1"/>
</dbReference>
<evidence type="ECO:0000313" key="13">
    <source>
        <dbReference type="EMBL" id="CAF3595196.1"/>
    </source>
</evidence>
<accession>A0A814A783</accession>
<dbReference type="EMBL" id="CAJNOK010001425">
    <property type="protein sequence ID" value="CAF0811359.1"/>
    <property type="molecule type" value="Genomic_DNA"/>
</dbReference>
<dbReference type="EMBL" id="CAJOBC010001634">
    <property type="protein sequence ID" value="CAF3690077.1"/>
    <property type="molecule type" value="Genomic_DNA"/>
</dbReference>
<dbReference type="InterPro" id="IPR011011">
    <property type="entry name" value="Znf_FYVE_PHD"/>
</dbReference>
<evidence type="ECO:0000256" key="2">
    <source>
        <dbReference type="ARBA" id="ARBA00022692"/>
    </source>
</evidence>
<protein>
    <recommendedName>
        <fullName evidence="10">G-protein coupled receptors family 1 profile domain-containing protein</fullName>
    </recommendedName>
</protein>
<keyword evidence="7" id="KW-0807">Transducer</keyword>
<dbReference type="Proteomes" id="UP000663829">
    <property type="component" value="Unassembled WGS sequence"/>
</dbReference>
<keyword evidence="5 9" id="KW-0472">Membrane</keyword>
<evidence type="ECO:0000256" key="6">
    <source>
        <dbReference type="ARBA" id="ARBA00023170"/>
    </source>
</evidence>
<comment type="caution">
    <text evidence="12">The sequence shown here is derived from an EMBL/GenBank/DDBJ whole genome shotgun (WGS) entry which is preliminary data.</text>
</comment>
<evidence type="ECO:0000313" key="14">
    <source>
        <dbReference type="EMBL" id="CAF3690077.1"/>
    </source>
</evidence>
<dbReference type="AlphaFoldDB" id="A0A814A783"/>
<feature type="compositionally biased region" description="Low complexity" evidence="8">
    <location>
        <begin position="365"/>
        <end position="386"/>
    </location>
</feature>
<sequence>MLSEITTGPPPVSIWTSQTPLDPYSLHQIFMPQFSYSFNPPYSHATTSYQHPISATNVRNDIFPSSPSTTYYPMQPVGEIQQRCYKCEHPYNSNLTYYHCSKCTRIVCYSCSYNVSTISVGSRVHDIFNETLTLVTIFLIWAIAIIFSLPFLIFSVYDPNFDISDNINITEKVVVCQLDANSTTARTCITWFIIVLIFIPFFILTFIYSRIVLELARHHRTSLNNIDNDTNGDTRSHSFLAYKHFEQKRLNTVIICVVTVAFFACQFPVRIIQLTDMYIRIRNATYLPHLVWIWIWKLSKVLFFANFTANPIIYNILSTKFRRSCRRLFQIERSMSLTNSSSRKASITSYLYSSIYNRKKQQKGNINNNGNMNNINVNNNNNNNNNNNHHNLINDCDGCSKDLVTLGLNEDGNFTMRKQQQQTLRAFIEKDGE</sequence>
<evidence type="ECO:0000256" key="8">
    <source>
        <dbReference type="SAM" id="MobiDB-lite"/>
    </source>
</evidence>
<dbReference type="PROSITE" id="PS50262">
    <property type="entry name" value="G_PROTEIN_RECEP_F1_2"/>
    <property type="match status" value="1"/>
</dbReference>
<evidence type="ECO:0000256" key="4">
    <source>
        <dbReference type="ARBA" id="ARBA00023040"/>
    </source>
</evidence>
<keyword evidence="3 9" id="KW-1133">Transmembrane helix</keyword>
<dbReference type="EMBL" id="CAJOBA010001425">
    <property type="protein sequence ID" value="CAF3595196.1"/>
    <property type="molecule type" value="Genomic_DNA"/>
</dbReference>
<dbReference type="Gene3D" id="1.20.1070.10">
    <property type="entry name" value="Rhodopsin 7-helix transmembrane proteins"/>
    <property type="match status" value="1"/>
</dbReference>
<dbReference type="Pfam" id="PF00001">
    <property type="entry name" value="7tm_1"/>
    <property type="match status" value="1"/>
</dbReference>
<keyword evidence="15" id="KW-1185">Reference proteome</keyword>
<evidence type="ECO:0000256" key="5">
    <source>
        <dbReference type="ARBA" id="ARBA00023136"/>
    </source>
</evidence>
<keyword evidence="6" id="KW-0675">Receptor</keyword>